<dbReference type="EC" id="5.4.99.43" evidence="7"/>
<dbReference type="CDD" id="cd02869">
    <property type="entry name" value="PseudoU_synth_RluA_like"/>
    <property type="match status" value="1"/>
</dbReference>
<keyword evidence="3" id="KW-0496">Mitochondrion</keyword>
<gene>
    <name evidence="14" type="ORF">CXG81DRAFT_24694</name>
</gene>
<dbReference type="GO" id="GO:0160143">
    <property type="term" value="F:21S rRNA pseudouridine(2819) synthase activity"/>
    <property type="evidence" value="ECO:0007669"/>
    <property type="project" value="UniProtKB-EC"/>
</dbReference>
<name>A0A4P9XBZ2_9FUNG</name>
<dbReference type="STRING" id="1555241.A0A4P9XBZ2"/>
<evidence type="ECO:0000256" key="11">
    <source>
        <dbReference type="ARBA" id="ARBA00042700"/>
    </source>
</evidence>
<dbReference type="EMBL" id="ML014138">
    <property type="protein sequence ID" value="RKP02641.1"/>
    <property type="molecule type" value="Genomic_DNA"/>
</dbReference>
<evidence type="ECO:0000256" key="1">
    <source>
        <dbReference type="ARBA" id="ARBA00004173"/>
    </source>
</evidence>
<reference evidence="15" key="1">
    <citation type="journal article" date="2018" name="Nat. Microbiol.">
        <title>Leveraging single-cell genomics to expand the fungal tree of life.</title>
        <authorList>
            <person name="Ahrendt S.R."/>
            <person name="Quandt C.A."/>
            <person name="Ciobanu D."/>
            <person name="Clum A."/>
            <person name="Salamov A."/>
            <person name="Andreopoulos B."/>
            <person name="Cheng J.F."/>
            <person name="Woyke T."/>
            <person name="Pelin A."/>
            <person name="Henrissat B."/>
            <person name="Reynolds N.K."/>
            <person name="Benny G.L."/>
            <person name="Smith M.E."/>
            <person name="James T.Y."/>
            <person name="Grigoriev I.V."/>
        </authorList>
    </citation>
    <scope>NUCLEOTIDE SEQUENCE [LARGE SCALE GENOMIC DNA]</scope>
    <source>
        <strain evidence="15">ATCC 52028</strain>
    </source>
</reference>
<dbReference type="InterPro" id="IPR006224">
    <property type="entry name" value="PsdUridine_synth_RluA-like_CS"/>
</dbReference>
<evidence type="ECO:0000313" key="15">
    <source>
        <dbReference type="Proteomes" id="UP000274922"/>
    </source>
</evidence>
<feature type="region of interest" description="Disordered" evidence="12">
    <location>
        <begin position="37"/>
        <end position="82"/>
    </location>
</feature>
<dbReference type="GO" id="GO:0000455">
    <property type="term" value="P:enzyme-directed rRNA pseudouridine synthesis"/>
    <property type="evidence" value="ECO:0007669"/>
    <property type="project" value="TreeGrafter"/>
</dbReference>
<accession>A0A4P9XBZ2</accession>
<organism evidence="14 15">
    <name type="scientific">Caulochytrium protostelioides</name>
    <dbReference type="NCBI Taxonomy" id="1555241"/>
    <lineage>
        <taxon>Eukaryota</taxon>
        <taxon>Fungi</taxon>
        <taxon>Fungi incertae sedis</taxon>
        <taxon>Chytridiomycota</taxon>
        <taxon>Chytridiomycota incertae sedis</taxon>
        <taxon>Chytridiomycetes</taxon>
        <taxon>Caulochytriales</taxon>
        <taxon>Caulochytriaceae</taxon>
        <taxon>Caulochytrium</taxon>
    </lineage>
</organism>
<dbReference type="PANTHER" id="PTHR21600">
    <property type="entry name" value="MITOCHONDRIAL RNA PSEUDOURIDINE SYNTHASE"/>
    <property type="match status" value="1"/>
</dbReference>
<comment type="function">
    <text evidence="6">Pseudouridylate synthase responsible for the pseudouridine-2819 formation in mitochondrial 21S rRNA. May modulate the efficiency or the fidelity of the mitochondrial translation machinery.</text>
</comment>
<dbReference type="InterPro" id="IPR020103">
    <property type="entry name" value="PsdUridine_synth_cat_dom_sf"/>
</dbReference>
<dbReference type="GO" id="GO:0003723">
    <property type="term" value="F:RNA binding"/>
    <property type="evidence" value="ECO:0007669"/>
    <property type="project" value="InterPro"/>
</dbReference>
<dbReference type="Gene3D" id="3.30.2350.10">
    <property type="entry name" value="Pseudouridine synthase"/>
    <property type="match status" value="1"/>
</dbReference>
<evidence type="ECO:0000256" key="7">
    <source>
        <dbReference type="ARBA" id="ARBA00038947"/>
    </source>
</evidence>
<proteinExistence type="inferred from homology"/>
<dbReference type="SUPFAM" id="SSF55120">
    <property type="entry name" value="Pseudouridine synthase"/>
    <property type="match status" value="1"/>
</dbReference>
<dbReference type="InterPro" id="IPR006145">
    <property type="entry name" value="PsdUridine_synth_RsuA/RluA"/>
</dbReference>
<evidence type="ECO:0000256" key="12">
    <source>
        <dbReference type="SAM" id="MobiDB-lite"/>
    </source>
</evidence>
<dbReference type="GO" id="GO:0005739">
    <property type="term" value="C:mitochondrion"/>
    <property type="evidence" value="ECO:0007669"/>
    <property type="project" value="UniProtKB-SubCell"/>
</dbReference>
<dbReference type="InterPro" id="IPR050188">
    <property type="entry name" value="RluA_PseudoU_synthase"/>
</dbReference>
<evidence type="ECO:0000256" key="5">
    <source>
        <dbReference type="ARBA" id="ARBA00036927"/>
    </source>
</evidence>
<comment type="subcellular location">
    <subcellularLocation>
        <location evidence="1">Mitochondrion</location>
    </subcellularLocation>
</comment>
<keyword evidence="15" id="KW-1185">Reference proteome</keyword>
<dbReference type="PROSITE" id="PS01129">
    <property type="entry name" value="PSI_RLU"/>
    <property type="match status" value="1"/>
</dbReference>
<evidence type="ECO:0000256" key="8">
    <source>
        <dbReference type="ARBA" id="ARBA00040626"/>
    </source>
</evidence>
<evidence type="ECO:0000256" key="4">
    <source>
        <dbReference type="ARBA" id="ARBA00023235"/>
    </source>
</evidence>
<feature type="domain" description="Pseudouridine synthase RsuA/RluA-like" evidence="13">
    <location>
        <begin position="310"/>
        <end position="478"/>
    </location>
</feature>
<dbReference type="OrthoDB" id="428658at2759"/>
<dbReference type="AlphaFoldDB" id="A0A4P9XBZ2"/>
<dbReference type="Pfam" id="PF00849">
    <property type="entry name" value="PseudoU_synth_2"/>
    <property type="match status" value="1"/>
</dbReference>
<evidence type="ECO:0000256" key="10">
    <source>
        <dbReference type="ARBA" id="ARBA00041978"/>
    </source>
</evidence>
<evidence type="ECO:0000256" key="3">
    <source>
        <dbReference type="ARBA" id="ARBA00023128"/>
    </source>
</evidence>
<keyword evidence="4" id="KW-0413">Isomerase</keyword>
<feature type="region of interest" description="Disordered" evidence="12">
    <location>
        <begin position="270"/>
        <end position="289"/>
    </location>
</feature>
<comment type="catalytic activity">
    <reaction evidence="5">
        <text>uridine(2819) in 21S rRNA = pseudouridine(2819) in 21S rRNA</text>
        <dbReference type="Rhea" id="RHEA:42556"/>
        <dbReference type="Rhea" id="RHEA-COMP:10113"/>
        <dbReference type="Rhea" id="RHEA-COMP:10114"/>
        <dbReference type="ChEBI" id="CHEBI:65314"/>
        <dbReference type="ChEBI" id="CHEBI:65315"/>
        <dbReference type="EC" id="5.4.99.43"/>
    </reaction>
</comment>
<sequence length="586" mass="63671">MAALATTASVPRIGSPSAIHAMSAMRMPHRAFRTTAARLGPPSRGGPPRVPRGEPSPRGGLRPMAVTHDSVPRYVPPPSMSNRSARRWAKVAPLSRQTRRRAQLLEEAGAVSAALVGRRLFRPLAHVDTAATGWQRTSQPAMDATRVRVKTYQVPDAAHGTTLGDFVAEALGMRRHLSRLAIVHNRVRVVGTTHAASINPHDAKSVLFAGDKVQIMESATPPPGPDAAPPASVDAKDRLTPASQMRPAGLKGVVLPSEAAAAAAAATHAASKLEEASPPRRATKPTKATSSQAVAKLFDVRDCVIYKDEHIIVISKPSGMAVQPGTQIKAQDHLDALMREAYGPETRVVHRLDRWVSGVLLFARHVDAARRLATRFQSERDLVSRSYTAILNTAAHPTAARAMLDALRAPTPLEFGLKRSEHGSMQTITWHPGLAHEHDIQHCRMDARLVARWNREMAVVQLQPQTGRRHQLRAACAQILGAPIIGDGRYAVPQDQLTAAGVRLPPTLTGAAPARHHFNLPPAVMGMMPERVRSGRTTEIPILLHLRTLTLKDWFDAPGGDLTVTAPWPEHFRKLVQSYRQPLEPK</sequence>
<dbReference type="Proteomes" id="UP000274922">
    <property type="component" value="Unassembled WGS sequence"/>
</dbReference>
<evidence type="ECO:0000256" key="9">
    <source>
        <dbReference type="ARBA" id="ARBA00041561"/>
    </source>
</evidence>
<protein>
    <recommendedName>
        <fullName evidence="8">21S rRNA pseudouridine(2819) synthase</fullName>
        <ecNumber evidence="7">5.4.99.43</ecNumber>
    </recommendedName>
    <alternativeName>
        <fullName evidence="10">Pseudouridine synthase 5</fullName>
    </alternativeName>
    <alternativeName>
        <fullName evidence="9">Pseudouridylate synthase PUS5</fullName>
    </alternativeName>
    <alternativeName>
        <fullName evidence="11">Uracil hydrolyase PUS5</fullName>
    </alternativeName>
</protein>
<evidence type="ECO:0000313" key="14">
    <source>
        <dbReference type="EMBL" id="RKP02641.1"/>
    </source>
</evidence>
<dbReference type="PANTHER" id="PTHR21600:SF81">
    <property type="entry name" value="21S RRNA PSEUDOURIDINE(2819) SYNTHASE"/>
    <property type="match status" value="1"/>
</dbReference>
<evidence type="ECO:0000256" key="6">
    <source>
        <dbReference type="ARBA" id="ARBA00037513"/>
    </source>
</evidence>
<evidence type="ECO:0000259" key="13">
    <source>
        <dbReference type="Pfam" id="PF00849"/>
    </source>
</evidence>
<evidence type="ECO:0000256" key="2">
    <source>
        <dbReference type="ARBA" id="ARBA00010876"/>
    </source>
</evidence>
<comment type="similarity">
    <text evidence="2">Belongs to the pseudouridine synthase RluA family.</text>
</comment>